<dbReference type="RefSeq" id="WP_150408112.1">
    <property type="nucleotide sequence ID" value="NZ_VXLC01000045.1"/>
</dbReference>
<protein>
    <recommendedName>
        <fullName evidence="3">PE domain-containing protein</fullName>
    </recommendedName>
</protein>
<evidence type="ECO:0000313" key="2">
    <source>
        <dbReference type="Proteomes" id="UP000323876"/>
    </source>
</evidence>
<comment type="caution">
    <text evidence="1">The sequence shown here is derived from an EMBL/GenBank/DDBJ whole genome shotgun (WGS) entry which is preliminary data.</text>
</comment>
<dbReference type="AlphaFoldDB" id="A0A5N0DUQ6"/>
<reference evidence="1 2" key="1">
    <citation type="submission" date="2019-09" db="EMBL/GenBank/DDBJ databases">
        <authorList>
            <person name="Wang X."/>
        </authorList>
    </citation>
    <scope>NUCLEOTIDE SEQUENCE [LARGE SCALE GENOMIC DNA]</scope>
    <source>
        <strain evidence="1 2">CICC 11023</strain>
    </source>
</reference>
<accession>A0A5N0DUQ6</accession>
<proteinExistence type="predicted"/>
<evidence type="ECO:0000313" key="1">
    <source>
        <dbReference type="EMBL" id="KAA8879684.1"/>
    </source>
</evidence>
<sequence length="132" mass="14600">MADPSEFDRLTKAAKDNYIRLEPQAAQDCAKMCSQMITELDKAINDADHLATVQGFGTNLPNATDLAKRYNDRANNGDSSLKYALTKHREVVNDMLETFISAGRAYLQNEHATTAAISTYDSAVDAFRPKKP</sequence>
<evidence type="ECO:0008006" key="3">
    <source>
        <dbReference type="Google" id="ProtNLM"/>
    </source>
</evidence>
<name>A0A5N0DUQ6_9NOCA</name>
<keyword evidence="2" id="KW-1185">Reference proteome</keyword>
<gene>
    <name evidence="1" type="ORF">F3087_43795</name>
</gene>
<dbReference type="OrthoDB" id="4551876at2"/>
<dbReference type="Proteomes" id="UP000323876">
    <property type="component" value="Unassembled WGS sequence"/>
</dbReference>
<dbReference type="EMBL" id="VXLC01000045">
    <property type="protein sequence ID" value="KAA8879684.1"/>
    <property type="molecule type" value="Genomic_DNA"/>
</dbReference>
<organism evidence="1 2">
    <name type="scientific">Nocardia colli</name>
    <dbReference type="NCBI Taxonomy" id="2545717"/>
    <lineage>
        <taxon>Bacteria</taxon>
        <taxon>Bacillati</taxon>
        <taxon>Actinomycetota</taxon>
        <taxon>Actinomycetes</taxon>
        <taxon>Mycobacteriales</taxon>
        <taxon>Nocardiaceae</taxon>
        <taxon>Nocardia</taxon>
    </lineage>
</organism>